<evidence type="ECO:0000256" key="5">
    <source>
        <dbReference type="PROSITE-ProRule" id="PRU00201"/>
    </source>
</evidence>
<dbReference type="PANTHER" id="PTHR11267:SF190">
    <property type="entry name" value="T-BOX TRANSCRIPTION FACTOR TBX20"/>
    <property type="match status" value="1"/>
</dbReference>
<dbReference type="GO" id="GO:0000978">
    <property type="term" value="F:RNA polymerase II cis-regulatory region sequence-specific DNA binding"/>
    <property type="evidence" value="ECO:0007669"/>
    <property type="project" value="InterPro"/>
</dbReference>
<feature type="region of interest" description="Disordered" evidence="6">
    <location>
        <begin position="107"/>
        <end position="143"/>
    </location>
</feature>
<evidence type="ECO:0000313" key="8">
    <source>
        <dbReference type="EMBL" id="GIY09969.1"/>
    </source>
</evidence>
<dbReference type="GO" id="GO:0045893">
    <property type="term" value="P:positive regulation of DNA-templated transcription"/>
    <property type="evidence" value="ECO:0007669"/>
    <property type="project" value="InterPro"/>
</dbReference>
<keyword evidence="1" id="KW-0805">Transcription regulation</keyword>
<evidence type="ECO:0000313" key="9">
    <source>
        <dbReference type="Proteomes" id="UP001054945"/>
    </source>
</evidence>
<dbReference type="InterPro" id="IPR008967">
    <property type="entry name" value="p53-like_TF_DNA-bd_sf"/>
</dbReference>
<dbReference type="Pfam" id="PF00907">
    <property type="entry name" value="T-box"/>
    <property type="match status" value="1"/>
</dbReference>
<keyword evidence="9" id="KW-1185">Reference proteome</keyword>
<dbReference type="PANTHER" id="PTHR11267">
    <property type="entry name" value="T-BOX PROTEIN-RELATED"/>
    <property type="match status" value="1"/>
</dbReference>
<dbReference type="InterPro" id="IPR046360">
    <property type="entry name" value="T-box_DNA-bd"/>
</dbReference>
<dbReference type="GO" id="GO:0005634">
    <property type="term" value="C:nucleus"/>
    <property type="evidence" value="ECO:0007669"/>
    <property type="project" value="UniProtKB-SubCell"/>
</dbReference>
<keyword evidence="2 5" id="KW-0238">DNA-binding</keyword>
<dbReference type="PRINTS" id="PR00937">
    <property type="entry name" value="TBOX"/>
</dbReference>
<evidence type="ECO:0000256" key="2">
    <source>
        <dbReference type="ARBA" id="ARBA00023125"/>
    </source>
</evidence>
<dbReference type="GO" id="GO:0048731">
    <property type="term" value="P:system development"/>
    <property type="evidence" value="ECO:0007669"/>
    <property type="project" value="UniProtKB-ARBA"/>
</dbReference>
<evidence type="ECO:0000256" key="3">
    <source>
        <dbReference type="ARBA" id="ARBA00023163"/>
    </source>
</evidence>
<feature type="compositionally biased region" description="Polar residues" evidence="6">
    <location>
        <begin position="232"/>
        <end position="253"/>
    </location>
</feature>
<protein>
    <submittedName>
        <fullName evidence="8">T-box transcription factor TBX20</fullName>
    </submittedName>
</protein>
<evidence type="ECO:0000256" key="1">
    <source>
        <dbReference type="ARBA" id="ARBA00023015"/>
    </source>
</evidence>
<dbReference type="Proteomes" id="UP001054945">
    <property type="component" value="Unassembled WGS sequence"/>
</dbReference>
<reference evidence="8 9" key="1">
    <citation type="submission" date="2021-06" db="EMBL/GenBank/DDBJ databases">
        <title>Caerostris extrusa draft genome.</title>
        <authorList>
            <person name="Kono N."/>
            <person name="Arakawa K."/>
        </authorList>
    </citation>
    <scope>NUCLEOTIDE SEQUENCE [LARGE SCALE GENOMIC DNA]</scope>
</reference>
<evidence type="ECO:0000259" key="7">
    <source>
        <dbReference type="PROSITE" id="PS50252"/>
    </source>
</evidence>
<accession>A0AAV4QNX0</accession>
<feature type="region of interest" description="Disordered" evidence="6">
    <location>
        <begin position="300"/>
        <end position="319"/>
    </location>
</feature>
<dbReference type="Gene3D" id="2.60.40.820">
    <property type="entry name" value="Transcription factor, T-box"/>
    <property type="match status" value="1"/>
</dbReference>
<dbReference type="SUPFAM" id="SSF49417">
    <property type="entry name" value="p53-like transcription factors"/>
    <property type="match status" value="1"/>
</dbReference>
<dbReference type="InterPro" id="IPR001699">
    <property type="entry name" value="TF_T-box"/>
</dbReference>
<evidence type="ECO:0000256" key="6">
    <source>
        <dbReference type="SAM" id="MobiDB-lite"/>
    </source>
</evidence>
<dbReference type="InterPro" id="IPR036960">
    <property type="entry name" value="T-box_sf"/>
</dbReference>
<feature type="region of interest" description="Disordered" evidence="6">
    <location>
        <begin position="225"/>
        <end position="273"/>
    </location>
</feature>
<comment type="caution">
    <text evidence="8">The sequence shown here is derived from an EMBL/GenBank/DDBJ whole genome shotgun (WGS) entry which is preliminary data.</text>
</comment>
<evidence type="ECO:0000256" key="4">
    <source>
        <dbReference type="ARBA" id="ARBA00023242"/>
    </source>
</evidence>
<dbReference type="AlphaFoldDB" id="A0AAV4QNX0"/>
<dbReference type="GO" id="GO:0000981">
    <property type="term" value="F:DNA-binding transcription factor activity, RNA polymerase II-specific"/>
    <property type="evidence" value="ECO:0007669"/>
    <property type="project" value="TreeGrafter"/>
</dbReference>
<gene>
    <name evidence="8" type="primary">TBX20</name>
    <name evidence="8" type="ORF">CEXT_178391</name>
</gene>
<comment type="caution">
    <text evidence="5">Lacks conserved residue(s) required for the propagation of feature annotation.</text>
</comment>
<proteinExistence type="predicted"/>
<dbReference type="GO" id="GO:0001708">
    <property type="term" value="P:cell fate specification"/>
    <property type="evidence" value="ECO:0007669"/>
    <property type="project" value="TreeGrafter"/>
</dbReference>
<comment type="subcellular location">
    <subcellularLocation>
        <location evidence="5">Nucleus</location>
    </subcellularLocation>
</comment>
<sequence length="319" mass="35338">MHKYQPRIHLVRRRNTHGSNSLITDLEAEEYRTYVFPETVFTAVTAYQNQLITKLKIDSNPFAKGFRDSSRLTEFDRPSYPFRRSVLSSQRHDGGFDWGSILPALSIPSSSGTSRTRRPSSRSGQREPSGTASPNPILKPTGPLPSFTDTYGMLANLPAMYGMNPNSRAMWAQWGPAGLSHHLGLLCAANAANSQPCGGVLRPSASADAYGLHRYMPYFYGAKKDSGETSKDSSSNHTPYRTETNNFSNPKNSQHPKEGWKGSPCEGDAERPHRSRALRNLLRKLTLAYEGQSVKIRTECHCRETTNTGGRGGKEKQGS</sequence>
<feature type="domain" description="T-box" evidence="7">
    <location>
        <begin position="1"/>
        <end position="68"/>
    </location>
</feature>
<keyword evidence="3" id="KW-0804">Transcription</keyword>
<dbReference type="GO" id="GO:0000785">
    <property type="term" value="C:chromatin"/>
    <property type="evidence" value="ECO:0007669"/>
    <property type="project" value="TreeGrafter"/>
</dbReference>
<dbReference type="PROSITE" id="PS50252">
    <property type="entry name" value="TBOX_3"/>
    <property type="match status" value="1"/>
</dbReference>
<keyword evidence="4 5" id="KW-0539">Nucleus</keyword>
<name>A0AAV4QNX0_CAEEX</name>
<dbReference type="EMBL" id="BPLR01006449">
    <property type="protein sequence ID" value="GIY09969.1"/>
    <property type="molecule type" value="Genomic_DNA"/>
</dbReference>
<organism evidence="8 9">
    <name type="scientific">Caerostris extrusa</name>
    <name type="common">Bark spider</name>
    <name type="synonym">Caerostris bankana</name>
    <dbReference type="NCBI Taxonomy" id="172846"/>
    <lineage>
        <taxon>Eukaryota</taxon>
        <taxon>Metazoa</taxon>
        <taxon>Ecdysozoa</taxon>
        <taxon>Arthropoda</taxon>
        <taxon>Chelicerata</taxon>
        <taxon>Arachnida</taxon>
        <taxon>Araneae</taxon>
        <taxon>Araneomorphae</taxon>
        <taxon>Entelegynae</taxon>
        <taxon>Araneoidea</taxon>
        <taxon>Araneidae</taxon>
        <taxon>Caerostris</taxon>
    </lineage>
</organism>